<feature type="signal peptide" evidence="8">
    <location>
        <begin position="1"/>
        <end position="22"/>
    </location>
</feature>
<dbReference type="EC" id="3.2.1.17" evidence="2"/>
<name>A0AAW0Y7D0_CHEQU</name>
<feature type="disulfide bond" evidence="7">
    <location>
        <begin position="32"/>
        <end position="116"/>
    </location>
</feature>
<dbReference type="InterPro" id="IPR008597">
    <property type="entry name" value="Invert_lysozyme"/>
</dbReference>
<dbReference type="CDD" id="cd16890">
    <property type="entry name" value="lyz_i"/>
    <property type="match status" value="1"/>
</dbReference>
<evidence type="ECO:0000256" key="5">
    <source>
        <dbReference type="ARBA" id="ARBA00022801"/>
    </source>
</evidence>
<evidence type="ECO:0000256" key="1">
    <source>
        <dbReference type="ARBA" id="ARBA00000632"/>
    </source>
</evidence>
<evidence type="ECO:0000256" key="2">
    <source>
        <dbReference type="ARBA" id="ARBA00012732"/>
    </source>
</evidence>
<keyword evidence="4" id="KW-0081">Bacteriolytic enzyme</keyword>
<dbReference type="FunFam" id="1.10.530.10:FF:000019">
    <property type="entry name" value="lysozyme"/>
    <property type="match status" value="1"/>
</dbReference>
<feature type="disulfide bond" evidence="7">
    <location>
        <begin position="86"/>
        <end position="92"/>
    </location>
</feature>
<keyword evidence="7" id="KW-1015">Disulfide bond</keyword>
<keyword evidence="3" id="KW-0929">Antimicrobial</keyword>
<evidence type="ECO:0000256" key="7">
    <source>
        <dbReference type="PIRSR" id="PIRSR608597-3"/>
    </source>
</evidence>
<proteinExistence type="predicted"/>
<dbReference type="AlphaFoldDB" id="A0AAW0Y7D0"/>
<dbReference type="Pfam" id="PF05497">
    <property type="entry name" value="Destabilase"/>
    <property type="match status" value="1"/>
</dbReference>
<dbReference type="PANTHER" id="PTHR11195:SF22">
    <property type="entry name" value="LYSOZYME"/>
    <property type="match status" value="1"/>
</dbReference>
<dbReference type="GO" id="GO:0003796">
    <property type="term" value="F:lysozyme activity"/>
    <property type="evidence" value="ECO:0007669"/>
    <property type="project" value="UniProtKB-EC"/>
</dbReference>
<dbReference type="PROSITE" id="PS51909">
    <property type="entry name" value="LYSOZYME_I"/>
    <property type="match status" value="1"/>
</dbReference>
<dbReference type="Proteomes" id="UP001445076">
    <property type="component" value="Unassembled WGS sequence"/>
</dbReference>
<evidence type="ECO:0000256" key="8">
    <source>
        <dbReference type="SAM" id="SignalP"/>
    </source>
</evidence>
<feature type="disulfide bond" evidence="7">
    <location>
        <begin position="37"/>
        <end position="43"/>
    </location>
</feature>
<evidence type="ECO:0000313" key="9">
    <source>
        <dbReference type="EMBL" id="KAK8747276.1"/>
    </source>
</evidence>
<gene>
    <name evidence="9" type="ORF">OTU49_016726</name>
</gene>
<dbReference type="PANTHER" id="PTHR11195">
    <property type="entry name" value="DESTABILASE-RELATED"/>
    <property type="match status" value="1"/>
</dbReference>
<keyword evidence="10" id="KW-1185">Reference proteome</keyword>
<comment type="caution">
    <text evidence="9">The sequence shown here is derived from an EMBL/GenBank/DDBJ whole genome shotgun (WGS) entry which is preliminary data.</text>
</comment>
<dbReference type="Gene3D" id="1.10.530.10">
    <property type="match status" value="1"/>
</dbReference>
<dbReference type="GO" id="GO:0031640">
    <property type="term" value="P:killing of cells of another organism"/>
    <property type="evidence" value="ECO:0007669"/>
    <property type="project" value="UniProtKB-KW"/>
</dbReference>
<evidence type="ECO:0000256" key="4">
    <source>
        <dbReference type="ARBA" id="ARBA00022638"/>
    </source>
</evidence>
<protein>
    <recommendedName>
        <fullName evidence="2">lysozyme</fullName>
        <ecNumber evidence="2">3.2.1.17</ecNumber>
    </recommendedName>
</protein>
<dbReference type="GO" id="GO:0042742">
    <property type="term" value="P:defense response to bacterium"/>
    <property type="evidence" value="ECO:0007669"/>
    <property type="project" value="UniProtKB-KW"/>
</dbReference>
<evidence type="ECO:0000256" key="3">
    <source>
        <dbReference type="ARBA" id="ARBA00022529"/>
    </source>
</evidence>
<evidence type="ECO:0000313" key="10">
    <source>
        <dbReference type="Proteomes" id="UP001445076"/>
    </source>
</evidence>
<organism evidence="9 10">
    <name type="scientific">Cherax quadricarinatus</name>
    <name type="common">Australian red claw crayfish</name>
    <dbReference type="NCBI Taxonomy" id="27406"/>
    <lineage>
        <taxon>Eukaryota</taxon>
        <taxon>Metazoa</taxon>
        <taxon>Ecdysozoa</taxon>
        <taxon>Arthropoda</taxon>
        <taxon>Crustacea</taxon>
        <taxon>Multicrustacea</taxon>
        <taxon>Malacostraca</taxon>
        <taxon>Eumalacostraca</taxon>
        <taxon>Eucarida</taxon>
        <taxon>Decapoda</taxon>
        <taxon>Pleocyemata</taxon>
        <taxon>Astacidea</taxon>
        <taxon>Parastacoidea</taxon>
        <taxon>Parastacidae</taxon>
        <taxon>Cherax</taxon>
    </lineage>
</organism>
<keyword evidence="5" id="KW-0378">Hydrolase</keyword>
<accession>A0AAW0Y7D0</accession>
<sequence length="152" mass="16307">MSLVKTALLGLTTLLLVVLANGQEYAPVDENCLGCLCEASTKCVNPGYCPNGYCGVFLISHAYWLDTDKLVRPGDSNARQGAFEDCANDLACAANIIRNYMGKHAQDCNGDGVITCTDYVKIHKLGRNACFGPLTGEFGALYESCRSKLGLI</sequence>
<dbReference type="PROSITE" id="PS00018">
    <property type="entry name" value="EF_HAND_1"/>
    <property type="match status" value="1"/>
</dbReference>
<keyword evidence="6" id="KW-0326">Glycosidase</keyword>
<comment type="catalytic activity">
    <reaction evidence="1">
        <text>Hydrolysis of (1-&gt;4)-beta-linkages between N-acetylmuramic acid and N-acetyl-D-glucosamine residues in a peptidoglycan and between N-acetyl-D-glucosamine residues in chitodextrins.</text>
        <dbReference type="EC" id="3.2.1.17"/>
    </reaction>
</comment>
<keyword evidence="8" id="KW-0732">Signal</keyword>
<dbReference type="EMBL" id="JARKIK010000015">
    <property type="protein sequence ID" value="KAK8747276.1"/>
    <property type="molecule type" value="Genomic_DNA"/>
</dbReference>
<feature type="chain" id="PRO_5043418572" description="lysozyme" evidence="8">
    <location>
        <begin position="23"/>
        <end position="152"/>
    </location>
</feature>
<dbReference type="InterPro" id="IPR018247">
    <property type="entry name" value="EF_Hand_1_Ca_BS"/>
</dbReference>
<evidence type="ECO:0000256" key="6">
    <source>
        <dbReference type="ARBA" id="ARBA00023295"/>
    </source>
</evidence>
<reference evidence="9 10" key="1">
    <citation type="journal article" date="2024" name="BMC Genomics">
        <title>Genome assembly of redclaw crayfish (Cherax quadricarinatus) provides insights into its immune adaptation and hypoxia tolerance.</title>
        <authorList>
            <person name="Liu Z."/>
            <person name="Zheng J."/>
            <person name="Li H."/>
            <person name="Fang K."/>
            <person name="Wang S."/>
            <person name="He J."/>
            <person name="Zhou D."/>
            <person name="Weng S."/>
            <person name="Chi M."/>
            <person name="Gu Z."/>
            <person name="He J."/>
            <person name="Li F."/>
            <person name="Wang M."/>
        </authorList>
    </citation>
    <scope>NUCLEOTIDE SEQUENCE [LARGE SCALE GENOMIC DNA]</scope>
    <source>
        <strain evidence="9">ZL_2023a</strain>
    </source>
</reference>